<keyword evidence="1" id="KW-0812">Transmembrane</keyword>
<protein>
    <submittedName>
        <fullName evidence="2">Uncharacterized protein</fullName>
    </submittedName>
</protein>
<reference evidence="2 3" key="1">
    <citation type="submission" date="2019-11" db="EMBL/GenBank/DDBJ databases">
        <title>Complete genome sequence of Corynebacterium kalinowskii 1959, a novel Corynebacterium species isolated from soil of a small paddock in Vilsendorf, Germany.</title>
        <authorList>
            <person name="Schaffert L."/>
            <person name="Ruwe M."/>
            <person name="Milse J."/>
            <person name="Hanuschka K."/>
            <person name="Ortseifen V."/>
            <person name="Droste J."/>
            <person name="Brandt D."/>
            <person name="Schlueter L."/>
            <person name="Kutter Y."/>
            <person name="Vinke S."/>
            <person name="Viehoefer P."/>
            <person name="Jacob L."/>
            <person name="Luebke N.-C."/>
            <person name="Schulte-Berndt E."/>
            <person name="Hain C."/>
            <person name="Linder M."/>
            <person name="Schmidt P."/>
            <person name="Wollenschlaeger L."/>
            <person name="Luttermann T."/>
            <person name="Thieme E."/>
            <person name="Hassa J."/>
            <person name="Haak M."/>
            <person name="Wittchen M."/>
            <person name="Mentz A."/>
            <person name="Persicke M."/>
            <person name="Busche T."/>
            <person name="Ruckert C."/>
        </authorList>
    </citation>
    <scope>NUCLEOTIDE SEQUENCE [LARGE SCALE GENOMIC DNA]</scope>
    <source>
        <strain evidence="2 3">2039</strain>
    </source>
</reference>
<keyword evidence="1" id="KW-0472">Membrane</keyword>
<gene>
    <name evidence="2" type="ORF">COCCU_05905</name>
</gene>
<accession>A0A6B8W737</accession>
<evidence type="ECO:0000313" key="3">
    <source>
        <dbReference type="Proteomes" id="UP000424462"/>
    </source>
</evidence>
<feature type="transmembrane region" description="Helical" evidence="1">
    <location>
        <begin position="58"/>
        <end position="80"/>
    </location>
</feature>
<proteinExistence type="predicted"/>
<keyword evidence="1" id="KW-1133">Transmembrane helix</keyword>
<organism evidence="2 3">
    <name type="scientific">Corynebacterium occultum</name>
    <dbReference type="NCBI Taxonomy" id="2675219"/>
    <lineage>
        <taxon>Bacteria</taxon>
        <taxon>Bacillati</taxon>
        <taxon>Actinomycetota</taxon>
        <taxon>Actinomycetes</taxon>
        <taxon>Mycobacteriales</taxon>
        <taxon>Corynebacteriaceae</taxon>
        <taxon>Corynebacterium</taxon>
    </lineage>
</organism>
<dbReference type="KEGG" id="cok:COCCU_05905"/>
<dbReference type="AlphaFoldDB" id="A0A6B8W737"/>
<dbReference type="EMBL" id="CP046455">
    <property type="protein sequence ID" value="QGU07125.1"/>
    <property type="molecule type" value="Genomic_DNA"/>
</dbReference>
<evidence type="ECO:0000313" key="2">
    <source>
        <dbReference type="EMBL" id="QGU07125.1"/>
    </source>
</evidence>
<dbReference type="RefSeq" id="WP_156230654.1">
    <property type="nucleotide sequence ID" value="NZ_CP046455.1"/>
</dbReference>
<keyword evidence="3" id="KW-1185">Reference proteome</keyword>
<name>A0A6B8W737_9CORY</name>
<dbReference type="Proteomes" id="UP000424462">
    <property type="component" value="Chromosome"/>
</dbReference>
<evidence type="ECO:0000256" key="1">
    <source>
        <dbReference type="SAM" id="Phobius"/>
    </source>
</evidence>
<feature type="transmembrane region" description="Helical" evidence="1">
    <location>
        <begin position="6"/>
        <end position="25"/>
    </location>
</feature>
<feature type="transmembrane region" description="Helical" evidence="1">
    <location>
        <begin position="32"/>
        <end position="52"/>
    </location>
</feature>
<sequence length="88" mass="9820">MIFIINWFLALLALATAGHAAWKLWRKPDKPLTSAISAILTCFFFMMVITMWNTNIPVWLWWITAALLGLVGGLATFRVLGDGPARSV</sequence>